<proteinExistence type="predicted"/>
<feature type="chain" id="PRO_5004574363" description="SH3b domain-containing protein" evidence="1">
    <location>
        <begin position="23"/>
        <end position="349"/>
    </location>
</feature>
<accession>T1CQQ9</accession>
<sequence length="349" mass="40619">MQNISKILMILCLCLLANIAVAEDEDIISLERLEQIKKEQNEYWLQFLAKALYYDDSPDALARLAFAKKHFTPLWYEIITNNKGQKVAKWTCFNNEAERFCPYRLKAPIKLKGTLTIKPNYTYFEGCDDMPMYVSFKNEDLFLTEMEFLTYSNLQIKPTSRNQKEVLAKIPKWLLDGFAGEVSYKVEFEVANMSGYISDVWSNQQQDIALIADYSACGSGSYESYLVADNIKFIKKLSEKKYETLEQYLEAEMISANALRVFQLKTNDDFVNLRESPNGAIIARIYKKDFSDILVIEVPQTRLLGFNQNQKIDIYDKEWYKVIYFPPNTRKTKDAKAGFIHKSQIDFDE</sequence>
<dbReference type="Proteomes" id="UP000018143">
    <property type="component" value="Unassembled WGS sequence"/>
</dbReference>
<comment type="caution">
    <text evidence="2">The sequence shown here is derived from an EMBL/GenBank/DDBJ whole genome shotgun (WGS) entry which is preliminary data.</text>
</comment>
<evidence type="ECO:0000256" key="1">
    <source>
        <dbReference type="SAM" id="SignalP"/>
    </source>
</evidence>
<name>T1CQQ9_9HELI</name>
<organism evidence="2 3">
    <name type="scientific">Helicobacter fennelliae MRY12-0050</name>
    <dbReference type="NCBI Taxonomy" id="1325130"/>
    <lineage>
        <taxon>Bacteria</taxon>
        <taxon>Pseudomonadati</taxon>
        <taxon>Campylobacterota</taxon>
        <taxon>Epsilonproteobacteria</taxon>
        <taxon>Campylobacterales</taxon>
        <taxon>Helicobacteraceae</taxon>
        <taxon>Helicobacter</taxon>
    </lineage>
</organism>
<evidence type="ECO:0008006" key="4">
    <source>
        <dbReference type="Google" id="ProtNLM"/>
    </source>
</evidence>
<keyword evidence="3" id="KW-1185">Reference proteome</keyword>
<keyword evidence="1" id="KW-0732">Signal</keyword>
<evidence type="ECO:0000313" key="3">
    <source>
        <dbReference type="Proteomes" id="UP000018143"/>
    </source>
</evidence>
<dbReference type="STRING" id="1325130.HFN_0205"/>
<feature type="signal peptide" evidence="1">
    <location>
        <begin position="1"/>
        <end position="22"/>
    </location>
</feature>
<dbReference type="EMBL" id="BASD01000014">
    <property type="protein sequence ID" value="GAD19074.1"/>
    <property type="molecule type" value="Genomic_DNA"/>
</dbReference>
<protein>
    <recommendedName>
        <fullName evidence="4">SH3b domain-containing protein</fullName>
    </recommendedName>
</protein>
<gene>
    <name evidence="2" type="ORF">HFN_0205</name>
</gene>
<dbReference type="RefSeq" id="WP_023948204.1">
    <property type="nucleotide sequence ID" value="NZ_BASD01000014.1"/>
</dbReference>
<evidence type="ECO:0000313" key="2">
    <source>
        <dbReference type="EMBL" id="GAD19074.1"/>
    </source>
</evidence>
<dbReference type="AlphaFoldDB" id="T1CQQ9"/>
<reference evidence="2 3" key="1">
    <citation type="journal article" date="2013" name="Genome Announc.">
        <title>Draft Genome Sequence of Helicobacter fennelliae Strain MRY12-0050, Isolated from a Bacteremia Patient.</title>
        <authorList>
            <person name="Rimbara E."/>
            <person name="Matsui M."/>
            <person name="Mori S."/>
            <person name="Suzuki S."/>
            <person name="Suzuki M."/>
            <person name="Kim H."/>
            <person name="Sekizuka T."/>
            <person name="Kuroda M."/>
            <person name="Shibayama K."/>
        </authorList>
    </citation>
    <scope>NUCLEOTIDE SEQUENCE [LARGE SCALE GENOMIC DNA]</scope>
    <source>
        <strain evidence="2 3">MRY12-0050</strain>
    </source>
</reference>